<name>A0ABP9CK84_9FLAO</name>
<organism evidence="1 2">
    <name type="scientific">Litoribaculum gwangyangense</name>
    <dbReference type="NCBI Taxonomy" id="1130722"/>
    <lineage>
        <taxon>Bacteria</taxon>
        <taxon>Pseudomonadati</taxon>
        <taxon>Bacteroidota</taxon>
        <taxon>Flavobacteriia</taxon>
        <taxon>Flavobacteriales</taxon>
        <taxon>Flavobacteriaceae</taxon>
        <taxon>Litoribaculum</taxon>
    </lineage>
</organism>
<comment type="caution">
    <text evidence="1">The sequence shown here is derived from an EMBL/GenBank/DDBJ whole genome shotgun (WGS) entry which is preliminary data.</text>
</comment>
<evidence type="ECO:0000313" key="2">
    <source>
        <dbReference type="Proteomes" id="UP001501433"/>
    </source>
</evidence>
<dbReference type="InterPro" id="IPR046525">
    <property type="entry name" value="DUF6702"/>
</dbReference>
<evidence type="ECO:0008006" key="3">
    <source>
        <dbReference type="Google" id="ProtNLM"/>
    </source>
</evidence>
<evidence type="ECO:0000313" key="1">
    <source>
        <dbReference type="EMBL" id="GAA4812585.1"/>
    </source>
</evidence>
<proteinExistence type="predicted"/>
<reference evidence="2" key="1">
    <citation type="journal article" date="2019" name="Int. J. Syst. Evol. Microbiol.">
        <title>The Global Catalogue of Microorganisms (GCM) 10K type strain sequencing project: providing services to taxonomists for standard genome sequencing and annotation.</title>
        <authorList>
            <consortium name="The Broad Institute Genomics Platform"/>
            <consortium name="The Broad Institute Genome Sequencing Center for Infectious Disease"/>
            <person name="Wu L."/>
            <person name="Ma J."/>
        </authorList>
    </citation>
    <scope>NUCLEOTIDE SEQUENCE [LARGE SCALE GENOMIC DNA]</scope>
    <source>
        <strain evidence="2">JCM 18325</strain>
    </source>
</reference>
<dbReference type="EMBL" id="BAABJW010000003">
    <property type="protein sequence ID" value="GAA4812585.1"/>
    <property type="molecule type" value="Genomic_DNA"/>
</dbReference>
<protein>
    <recommendedName>
        <fullName evidence="3">Peptidase E</fullName>
    </recommendedName>
</protein>
<accession>A0ABP9CK84</accession>
<gene>
    <name evidence="1" type="ORF">GCM10023330_19980</name>
</gene>
<dbReference type="Pfam" id="PF20420">
    <property type="entry name" value="DUF6702"/>
    <property type="match status" value="1"/>
</dbReference>
<dbReference type="Proteomes" id="UP001501433">
    <property type="component" value="Unassembled WGS sequence"/>
</dbReference>
<sequence>MKHYNNYFRNQNKEMRISTLFLFVLITPLLAFTSLHKYYISVTQINYIQEKQSVQITSRIFIDDFENLLRERYDEKITLAGKDEPEIANTYVEKYLKNKVTIKINNESVDVNFIGKEYDGDIMRCYLEVENIKNINTIEITNQVLFDLYDEQQNIVKTKIYSKQKSMILSNQNSTMVLNFN</sequence>
<keyword evidence="2" id="KW-1185">Reference proteome</keyword>